<dbReference type="InParanoid" id="A0A165GIU9"/>
<sequence>MSVSPGSTPPAIPRNIPPRAGTPARTGVNAGSTPANPSPLAARDQPQAADVGSVPDEDKARVLRKYLVSREERSRRPSDSASAGGPPVGSSPLAAPVLAGSPPGSLPDASGSGTNVVEEVAARAVAREDSEPFPIPYNTEGGDVTHDIYKWHADQRREALRPPRSKSVLVPRKTSDIHPAFEHIHAPNGFRRNYVLLNEPHRTERPAVSNHFIEFLYLYGHLAGEDLEESDEEDDEAVDDETYFPATAPADDGRRFPSASPDGLHRRHVTLDTAEGDEGQPLLHKVTTTQSITRSLSRMRRRSSIVKKGDATFTQAILMLLKGFIGTGVLFLGRAFYNGGMLFSTVTLVFIAMISLYSFILLGEAKAVVPGSFGSIGGQLYGKPMRLAILASIVLSQVGFVSAYTIFVAENLQAFILAVTDCRRNVQVQFLILAQLVVFLPFALVRNLAKLSTTALIADAFIFIGLVYIGSQEVGTIAARGVADIKMFNPKDFALLIGTAVFSFEGIGLIIPITDAMAEPERFPVALTGVMFFLTFLFGGAGALAYAAYGSKVQTVVLVNLPADSSFVQVVQFIYAIAILLSIPLQFFPAARIIENGIFKHASGKRNLKVKWQKNGVRVLLVFFCVFLSSVGAKDLDKFVAFIGSFACVPLCYVYPAMLHYKACAQTRRQKAIDIALMIFGTIAAIYTTVQTISLMLAPAGDSPKYGYCD</sequence>
<organism evidence="9 10">
    <name type="scientific">Exidia glandulosa HHB12029</name>
    <dbReference type="NCBI Taxonomy" id="1314781"/>
    <lineage>
        <taxon>Eukaryota</taxon>
        <taxon>Fungi</taxon>
        <taxon>Dikarya</taxon>
        <taxon>Basidiomycota</taxon>
        <taxon>Agaricomycotina</taxon>
        <taxon>Agaricomycetes</taxon>
        <taxon>Auriculariales</taxon>
        <taxon>Exidiaceae</taxon>
        <taxon>Exidia</taxon>
    </lineage>
</organism>
<evidence type="ECO:0000256" key="3">
    <source>
        <dbReference type="ARBA" id="ARBA00022692"/>
    </source>
</evidence>
<dbReference type="InterPro" id="IPR013057">
    <property type="entry name" value="AA_transpt_TM"/>
</dbReference>
<feature type="transmembrane region" description="Helical" evidence="7">
    <location>
        <begin position="615"/>
        <end position="633"/>
    </location>
</feature>
<dbReference type="FunCoup" id="A0A165GIU9">
    <property type="interactions" value="77"/>
</dbReference>
<dbReference type="Pfam" id="PF01490">
    <property type="entry name" value="Aa_trans"/>
    <property type="match status" value="1"/>
</dbReference>
<evidence type="ECO:0000313" key="9">
    <source>
        <dbReference type="EMBL" id="KZV90585.1"/>
    </source>
</evidence>
<feature type="transmembrane region" description="Helical" evidence="7">
    <location>
        <begin position="311"/>
        <end position="336"/>
    </location>
</feature>
<feature type="transmembrane region" description="Helical" evidence="7">
    <location>
        <begin position="342"/>
        <end position="363"/>
    </location>
</feature>
<protein>
    <recommendedName>
        <fullName evidence="8">Amino acid transporter transmembrane domain-containing protein</fullName>
    </recommendedName>
</protein>
<feature type="transmembrane region" description="Helical" evidence="7">
    <location>
        <begin position="673"/>
        <end position="698"/>
    </location>
</feature>
<name>A0A165GIU9_EXIGL</name>
<feature type="transmembrane region" description="Helical" evidence="7">
    <location>
        <begin position="493"/>
        <end position="513"/>
    </location>
</feature>
<evidence type="ECO:0000256" key="5">
    <source>
        <dbReference type="ARBA" id="ARBA00023136"/>
    </source>
</evidence>
<dbReference type="GO" id="GO:0005774">
    <property type="term" value="C:vacuolar membrane"/>
    <property type="evidence" value="ECO:0007669"/>
    <property type="project" value="TreeGrafter"/>
</dbReference>
<accession>A0A165GIU9</accession>
<feature type="transmembrane region" description="Helical" evidence="7">
    <location>
        <begin position="639"/>
        <end position="661"/>
    </location>
</feature>
<dbReference type="OrthoDB" id="1684102at2759"/>
<dbReference type="PANTHER" id="PTHR22950:SF666">
    <property type="entry name" value="VACUOLAR AMINO ACID TRANSPORTER 4"/>
    <property type="match status" value="1"/>
</dbReference>
<dbReference type="EMBL" id="KV426045">
    <property type="protein sequence ID" value="KZV90585.1"/>
    <property type="molecule type" value="Genomic_DNA"/>
</dbReference>
<keyword evidence="10" id="KW-1185">Reference proteome</keyword>
<dbReference type="Proteomes" id="UP000077266">
    <property type="component" value="Unassembled WGS sequence"/>
</dbReference>
<evidence type="ECO:0000256" key="6">
    <source>
        <dbReference type="SAM" id="MobiDB-lite"/>
    </source>
</evidence>
<keyword evidence="3 7" id="KW-0812">Transmembrane</keyword>
<dbReference type="Gene3D" id="1.20.1740.10">
    <property type="entry name" value="Amino acid/polyamine transporter I"/>
    <property type="match status" value="1"/>
</dbReference>
<gene>
    <name evidence="9" type="ORF">EXIGLDRAFT_720187</name>
</gene>
<feature type="compositionally biased region" description="Basic and acidic residues" evidence="6">
    <location>
        <begin position="68"/>
        <end position="78"/>
    </location>
</feature>
<keyword evidence="4 7" id="KW-1133">Transmembrane helix</keyword>
<evidence type="ECO:0000313" key="10">
    <source>
        <dbReference type="Proteomes" id="UP000077266"/>
    </source>
</evidence>
<feature type="transmembrane region" description="Helical" evidence="7">
    <location>
        <begin position="569"/>
        <end position="594"/>
    </location>
</feature>
<evidence type="ECO:0000256" key="4">
    <source>
        <dbReference type="ARBA" id="ARBA00022989"/>
    </source>
</evidence>
<feature type="compositionally biased region" description="Pro residues" evidence="6">
    <location>
        <begin position="7"/>
        <end position="16"/>
    </location>
</feature>
<dbReference type="GO" id="GO:0015179">
    <property type="term" value="F:L-amino acid transmembrane transporter activity"/>
    <property type="evidence" value="ECO:0007669"/>
    <property type="project" value="TreeGrafter"/>
</dbReference>
<feature type="domain" description="Amino acid transporter transmembrane" evidence="8">
    <location>
        <begin position="311"/>
        <end position="693"/>
    </location>
</feature>
<feature type="region of interest" description="Disordered" evidence="6">
    <location>
        <begin position="1"/>
        <end position="113"/>
    </location>
</feature>
<comment type="subcellular location">
    <subcellularLocation>
        <location evidence="1">Membrane</location>
        <topology evidence="1">Multi-pass membrane protein</topology>
    </subcellularLocation>
</comment>
<keyword evidence="5 7" id="KW-0472">Membrane</keyword>
<proteinExistence type="inferred from homology"/>
<dbReference type="AlphaFoldDB" id="A0A165GIU9"/>
<feature type="compositionally biased region" description="Low complexity" evidence="6">
    <location>
        <begin position="79"/>
        <end position="96"/>
    </location>
</feature>
<comment type="similarity">
    <text evidence="2">Belongs to the amino acid/polyamine transporter 2 family.</text>
</comment>
<feature type="transmembrane region" description="Helical" evidence="7">
    <location>
        <begin position="525"/>
        <end position="549"/>
    </location>
</feature>
<feature type="transmembrane region" description="Helical" evidence="7">
    <location>
        <begin position="384"/>
        <end position="406"/>
    </location>
</feature>
<dbReference type="PANTHER" id="PTHR22950">
    <property type="entry name" value="AMINO ACID TRANSPORTER"/>
    <property type="match status" value="1"/>
</dbReference>
<evidence type="ECO:0000256" key="7">
    <source>
        <dbReference type="SAM" id="Phobius"/>
    </source>
</evidence>
<evidence type="ECO:0000256" key="2">
    <source>
        <dbReference type="ARBA" id="ARBA00008066"/>
    </source>
</evidence>
<evidence type="ECO:0000256" key="1">
    <source>
        <dbReference type="ARBA" id="ARBA00004141"/>
    </source>
</evidence>
<reference evidence="9 10" key="1">
    <citation type="journal article" date="2016" name="Mol. Biol. Evol.">
        <title>Comparative Genomics of Early-Diverging Mushroom-Forming Fungi Provides Insights into the Origins of Lignocellulose Decay Capabilities.</title>
        <authorList>
            <person name="Nagy L.G."/>
            <person name="Riley R."/>
            <person name="Tritt A."/>
            <person name="Adam C."/>
            <person name="Daum C."/>
            <person name="Floudas D."/>
            <person name="Sun H."/>
            <person name="Yadav J.S."/>
            <person name="Pangilinan J."/>
            <person name="Larsson K.H."/>
            <person name="Matsuura K."/>
            <person name="Barry K."/>
            <person name="Labutti K."/>
            <person name="Kuo R."/>
            <person name="Ohm R.A."/>
            <person name="Bhattacharya S.S."/>
            <person name="Shirouzu T."/>
            <person name="Yoshinaga Y."/>
            <person name="Martin F.M."/>
            <person name="Grigoriev I.V."/>
            <person name="Hibbett D.S."/>
        </authorList>
    </citation>
    <scope>NUCLEOTIDE SEQUENCE [LARGE SCALE GENOMIC DNA]</scope>
    <source>
        <strain evidence="9 10">HHB12029</strain>
    </source>
</reference>
<evidence type="ECO:0000259" key="8">
    <source>
        <dbReference type="Pfam" id="PF01490"/>
    </source>
</evidence>
<dbReference type="STRING" id="1314781.A0A165GIU9"/>
<feature type="transmembrane region" description="Helical" evidence="7">
    <location>
        <begin position="426"/>
        <end position="444"/>
    </location>
</feature>